<dbReference type="GO" id="GO:0080188">
    <property type="term" value="P:gene silencing by siRNA-directed DNA methylation"/>
    <property type="evidence" value="ECO:0007669"/>
    <property type="project" value="InterPro"/>
</dbReference>
<evidence type="ECO:0000313" key="3">
    <source>
        <dbReference type="Proteomes" id="UP000807115"/>
    </source>
</evidence>
<sequence length="118" mass="13978">MQLKENADKMEGIESMNTDLFIKERNNNEELQCVWKELLDLQQEIQNSEWYPFKIQVVDEKQMLKADHGEEIYGLVTKGLCEIIKYNASGCYTVNELWNYKEDHKVSPDEVVQYIVKK</sequence>
<dbReference type="Pfam" id="PF03469">
    <property type="entry name" value="XH"/>
    <property type="match status" value="1"/>
</dbReference>
<name>A0A921Q6C1_SORBI</name>
<evidence type="ECO:0000313" key="2">
    <source>
        <dbReference type="EMBL" id="KAG0514626.1"/>
    </source>
</evidence>
<evidence type="ECO:0000259" key="1">
    <source>
        <dbReference type="Pfam" id="PF03469"/>
    </source>
</evidence>
<dbReference type="InterPro" id="IPR005379">
    <property type="entry name" value="FDM1-5/IDN2_XH"/>
</dbReference>
<reference evidence="2" key="2">
    <citation type="submission" date="2020-10" db="EMBL/GenBank/DDBJ databases">
        <authorList>
            <person name="Cooper E.A."/>
            <person name="Brenton Z.W."/>
            <person name="Flinn B.S."/>
            <person name="Jenkins J."/>
            <person name="Shu S."/>
            <person name="Flowers D."/>
            <person name="Luo F."/>
            <person name="Wang Y."/>
            <person name="Xia P."/>
            <person name="Barry K."/>
            <person name="Daum C."/>
            <person name="Lipzen A."/>
            <person name="Yoshinaga Y."/>
            <person name="Schmutz J."/>
            <person name="Saski C."/>
            <person name="Vermerris W."/>
            <person name="Kresovich S."/>
        </authorList>
    </citation>
    <scope>NUCLEOTIDE SEQUENCE</scope>
</reference>
<dbReference type="EMBL" id="CM027689">
    <property type="protein sequence ID" value="KAG0514626.1"/>
    <property type="molecule type" value="Genomic_DNA"/>
</dbReference>
<dbReference type="Proteomes" id="UP000807115">
    <property type="component" value="Chromosome 10"/>
</dbReference>
<accession>A0A921Q6C1</accession>
<organism evidence="2 3">
    <name type="scientific">Sorghum bicolor</name>
    <name type="common">Sorghum</name>
    <name type="synonym">Sorghum vulgare</name>
    <dbReference type="NCBI Taxonomy" id="4558"/>
    <lineage>
        <taxon>Eukaryota</taxon>
        <taxon>Viridiplantae</taxon>
        <taxon>Streptophyta</taxon>
        <taxon>Embryophyta</taxon>
        <taxon>Tracheophyta</taxon>
        <taxon>Spermatophyta</taxon>
        <taxon>Magnoliopsida</taxon>
        <taxon>Liliopsida</taxon>
        <taxon>Poales</taxon>
        <taxon>Poaceae</taxon>
        <taxon>PACMAD clade</taxon>
        <taxon>Panicoideae</taxon>
        <taxon>Andropogonodae</taxon>
        <taxon>Andropogoneae</taxon>
        <taxon>Sorghinae</taxon>
        <taxon>Sorghum</taxon>
    </lineage>
</organism>
<dbReference type="PANTHER" id="PTHR21596:SF3">
    <property type="entry name" value="FACTOR OF DNA METHYLATION 1-RELATED"/>
    <property type="match status" value="1"/>
</dbReference>
<comment type="caution">
    <text evidence="2">The sequence shown here is derived from an EMBL/GenBank/DDBJ whole genome shotgun (WGS) entry which is preliminary data.</text>
</comment>
<gene>
    <name evidence="2" type="ORF">BDA96_10G209100</name>
</gene>
<dbReference type="AlphaFoldDB" id="A0A921Q6C1"/>
<proteinExistence type="predicted"/>
<dbReference type="PANTHER" id="PTHR21596">
    <property type="entry name" value="RIBONUCLEASE P SUBUNIT P38"/>
    <property type="match status" value="1"/>
</dbReference>
<reference evidence="2" key="1">
    <citation type="journal article" date="2019" name="BMC Genomics">
        <title>A new reference genome for Sorghum bicolor reveals high levels of sequence similarity between sweet and grain genotypes: implications for the genetics of sugar metabolism.</title>
        <authorList>
            <person name="Cooper E.A."/>
            <person name="Brenton Z.W."/>
            <person name="Flinn B.S."/>
            <person name="Jenkins J."/>
            <person name="Shu S."/>
            <person name="Flowers D."/>
            <person name="Luo F."/>
            <person name="Wang Y."/>
            <person name="Xia P."/>
            <person name="Barry K."/>
            <person name="Daum C."/>
            <person name="Lipzen A."/>
            <person name="Yoshinaga Y."/>
            <person name="Schmutz J."/>
            <person name="Saski C."/>
            <person name="Vermerris W."/>
            <person name="Kresovich S."/>
        </authorList>
    </citation>
    <scope>NUCLEOTIDE SEQUENCE</scope>
</reference>
<protein>
    <recommendedName>
        <fullName evidence="1">Factor of DNA methylation 1-5/IDN2 domain-containing protein</fullName>
    </recommendedName>
</protein>
<feature type="domain" description="Factor of DNA methylation 1-5/IDN2" evidence="1">
    <location>
        <begin position="22"/>
        <end position="118"/>
    </location>
</feature>
<dbReference type="InterPro" id="IPR045177">
    <property type="entry name" value="FDM1-5/IDN2"/>
</dbReference>